<comment type="caution">
    <text evidence="2">The sequence shown here is derived from an EMBL/GenBank/DDBJ whole genome shotgun (WGS) entry which is preliminary data.</text>
</comment>
<feature type="coiled-coil region" evidence="1">
    <location>
        <begin position="220"/>
        <end position="247"/>
    </location>
</feature>
<organism evidence="2 3">
    <name type="scientific">Modicella reniformis</name>
    <dbReference type="NCBI Taxonomy" id="1440133"/>
    <lineage>
        <taxon>Eukaryota</taxon>
        <taxon>Fungi</taxon>
        <taxon>Fungi incertae sedis</taxon>
        <taxon>Mucoromycota</taxon>
        <taxon>Mortierellomycotina</taxon>
        <taxon>Mortierellomycetes</taxon>
        <taxon>Mortierellales</taxon>
        <taxon>Mortierellaceae</taxon>
        <taxon>Modicella</taxon>
    </lineage>
</organism>
<dbReference type="AlphaFoldDB" id="A0A9P6LUC3"/>
<sequence length="291" mass="33343">MEMRADLESSREELKQVGEDRDRWRTRTVEIMAKHDRIDPTEFQELKDAVEKYKAEQAESEKTLAELKAENVALDARYKDLLGKFAKVSGHVQGWRKKHGEDVAKIEELQKELDSTKSKLSELEKNIEEANNKVAQASTRQRETENLQRALDTLQIIKEKLEAENKELKDNKEIIEKTFEAVKSRLIVSVNRNKQLQARIKGSTPGEGGTPSENPQAAIDAAVKQKEEELEKKIAKIDEERQKTATELTEKYENQIKGIEKMHEMRQQLKIQTKDKEILNLKNLLAGAGVA</sequence>
<dbReference type="Proteomes" id="UP000749646">
    <property type="component" value="Unassembled WGS sequence"/>
</dbReference>
<dbReference type="OrthoDB" id="343070at2759"/>
<gene>
    <name evidence="2" type="ORF">BGZ65_011986</name>
</gene>
<name>A0A9P6LUC3_9FUNG</name>
<evidence type="ECO:0000313" key="2">
    <source>
        <dbReference type="EMBL" id="KAF9944487.1"/>
    </source>
</evidence>
<accession>A0A9P6LUC3</accession>
<dbReference type="PANTHER" id="PTHR18898:SF2">
    <property type="entry name" value="NUCLEOPROTEIN TPR"/>
    <property type="match status" value="1"/>
</dbReference>
<evidence type="ECO:0000256" key="1">
    <source>
        <dbReference type="SAM" id="Coils"/>
    </source>
</evidence>
<dbReference type="Gene3D" id="1.10.287.1490">
    <property type="match status" value="1"/>
</dbReference>
<dbReference type="PANTHER" id="PTHR18898">
    <property type="entry name" value="NUCLEOPROTEIN TPR-RELATED"/>
    <property type="match status" value="1"/>
</dbReference>
<feature type="coiled-coil region" evidence="1">
    <location>
        <begin position="7"/>
        <end position="185"/>
    </location>
</feature>
<evidence type="ECO:0000313" key="3">
    <source>
        <dbReference type="Proteomes" id="UP000749646"/>
    </source>
</evidence>
<keyword evidence="1" id="KW-0175">Coiled coil</keyword>
<feature type="non-terminal residue" evidence="2">
    <location>
        <position position="291"/>
    </location>
</feature>
<proteinExistence type="predicted"/>
<dbReference type="EMBL" id="JAAAHW010008354">
    <property type="protein sequence ID" value="KAF9944487.1"/>
    <property type="molecule type" value="Genomic_DNA"/>
</dbReference>
<dbReference type="GO" id="GO:0006406">
    <property type="term" value="P:mRNA export from nucleus"/>
    <property type="evidence" value="ECO:0007669"/>
    <property type="project" value="TreeGrafter"/>
</dbReference>
<reference evidence="2" key="1">
    <citation type="journal article" date="2020" name="Fungal Divers.">
        <title>Resolving the Mortierellaceae phylogeny through synthesis of multi-gene phylogenetics and phylogenomics.</title>
        <authorList>
            <person name="Vandepol N."/>
            <person name="Liber J."/>
            <person name="Desiro A."/>
            <person name="Na H."/>
            <person name="Kennedy M."/>
            <person name="Barry K."/>
            <person name="Grigoriev I.V."/>
            <person name="Miller A.N."/>
            <person name="O'Donnell K."/>
            <person name="Stajich J.E."/>
            <person name="Bonito G."/>
        </authorList>
    </citation>
    <scope>NUCLEOTIDE SEQUENCE</scope>
    <source>
        <strain evidence="2">MES-2147</strain>
    </source>
</reference>
<dbReference type="GO" id="GO:0017056">
    <property type="term" value="F:structural constituent of nuclear pore"/>
    <property type="evidence" value="ECO:0007669"/>
    <property type="project" value="TreeGrafter"/>
</dbReference>
<protein>
    <submittedName>
        <fullName evidence="2">Uncharacterized protein</fullName>
    </submittedName>
</protein>
<dbReference type="GO" id="GO:0005643">
    <property type="term" value="C:nuclear pore"/>
    <property type="evidence" value="ECO:0007669"/>
    <property type="project" value="TreeGrafter"/>
</dbReference>
<keyword evidence="3" id="KW-1185">Reference proteome</keyword>